<evidence type="ECO:0000313" key="3">
    <source>
        <dbReference type="Proteomes" id="UP001209878"/>
    </source>
</evidence>
<feature type="compositionally biased region" description="Polar residues" evidence="1">
    <location>
        <begin position="110"/>
        <end position="122"/>
    </location>
</feature>
<dbReference type="Proteomes" id="UP001209878">
    <property type="component" value="Unassembled WGS sequence"/>
</dbReference>
<keyword evidence="3" id="KW-1185">Reference proteome</keyword>
<dbReference type="AlphaFoldDB" id="A0AAD9NK50"/>
<organism evidence="2 3">
    <name type="scientific">Ridgeia piscesae</name>
    <name type="common">Tubeworm</name>
    <dbReference type="NCBI Taxonomy" id="27915"/>
    <lineage>
        <taxon>Eukaryota</taxon>
        <taxon>Metazoa</taxon>
        <taxon>Spiralia</taxon>
        <taxon>Lophotrochozoa</taxon>
        <taxon>Annelida</taxon>
        <taxon>Polychaeta</taxon>
        <taxon>Sedentaria</taxon>
        <taxon>Canalipalpata</taxon>
        <taxon>Sabellida</taxon>
        <taxon>Siboglinidae</taxon>
        <taxon>Ridgeia</taxon>
    </lineage>
</organism>
<evidence type="ECO:0000313" key="2">
    <source>
        <dbReference type="EMBL" id="KAK2171236.1"/>
    </source>
</evidence>
<accession>A0AAD9NK50</accession>
<proteinExistence type="predicted"/>
<protein>
    <submittedName>
        <fullName evidence="2">Uncharacterized protein</fullName>
    </submittedName>
</protein>
<reference evidence="2" key="1">
    <citation type="journal article" date="2023" name="Mol. Biol. Evol.">
        <title>Third-Generation Sequencing Reveals the Adaptive Role of the Epigenome in Three Deep-Sea Polychaetes.</title>
        <authorList>
            <person name="Perez M."/>
            <person name="Aroh O."/>
            <person name="Sun Y."/>
            <person name="Lan Y."/>
            <person name="Juniper S.K."/>
            <person name="Young C.R."/>
            <person name="Angers B."/>
            <person name="Qian P.Y."/>
        </authorList>
    </citation>
    <scope>NUCLEOTIDE SEQUENCE</scope>
    <source>
        <strain evidence="2">R07B-5</strain>
    </source>
</reference>
<evidence type="ECO:0000256" key="1">
    <source>
        <dbReference type="SAM" id="MobiDB-lite"/>
    </source>
</evidence>
<gene>
    <name evidence="2" type="ORF">NP493_1088g00043</name>
</gene>
<dbReference type="EMBL" id="JAODUO010001088">
    <property type="protein sequence ID" value="KAK2171236.1"/>
    <property type="molecule type" value="Genomic_DNA"/>
</dbReference>
<feature type="region of interest" description="Disordered" evidence="1">
    <location>
        <begin position="86"/>
        <end position="141"/>
    </location>
</feature>
<name>A0AAD9NK50_RIDPI</name>
<sequence>MGNSYQNACVRGIQEPHHTPGDSSPLDRIAAQLELLATTQSEIVSLLRSQQQAPVGVVNPDRPEPRSGGAVYCEYCSRRGHTSARCWKRASDRRRNGEQSTNREYRGHSNDSTATKAMQGSQVGHPRSEPALLTSRDYLGN</sequence>
<feature type="compositionally biased region" description="Basic and acidic residues" evidence="1">
    <location>
        <begin position="89"/>
        <end position="109"/>
    </location>
</feature>
<comment type="caution">
    <text evidence="2">The sequence shown here is derived from an EMBL/GenBank/DDBJ whole genome shotgun (WGS) entry which is preliminary data.</text>
</comment>